<sequence length="419" mass="46851">MPHGPFSLQLAPGAFIEEELDISKHMLIISTRDYNHCIHVQNSVDAAINWSNSTLATPAHPKIFTSFVQGNDEDRPSGHSEMRATITHGLDQLEINMTGNSINAAPPAQSSWLDWINRQSIPTPEQLTIVSADLSDGFLKEENLNLSVEAQDKDPISYGLDVTIKPGMLSSLKLIQYRSIETMGNAYLLAICWYGARLIGNQLQSLSDSMGEERWTMCELEGKLFKLTGVYPIIQNSDSNQPPSKLQIKRAFDRITWLAMAIRAYWTKKEFNKDQGDLSNVMCNAILQLGLKSAVSKEKDGACINDFVGSVMHHSNPATGECQWELHLDYSDEAKNKYTRIQDGARERSAAKKRTRQDSGLDGGRGQSAKKRRPADVEGSPARIRRPSKQVRTALLSELYPPQQYLQYYTDGPATTLKY</sequence>
<proteinExistence type="predicted"/>
<evidence type="ECO:0000313" key="4">
    <source>
        <dbReference type="Proteomes" id="UP000011087"/>
    </source>
</evidence>
<reference evidence="3" key="3">
    <citation type="submission" date="2015-06" db="UniProtKB">
        <authorList>
            <consortium name="EnsemblProtists"/>
        </authorList>
    </citation>
    <scope>IDENTIFICATION</scope>
</reference>
<dbReference type="GeneID" id="17292484"/>
<evidence type="ECO:0000313" key="3">
    <source>
        <dbReference type="EnsemblProtists" id="EKX35705"/>
    </source>
</evidence>
<dbReference type="EMBL" id="JH993085">
    <property type="protein sequence ID" value="EKX35705.1"/>
    <property type="molecule type" value="Genomic_DNA"/>
</dbReference>
<feature type="region of interest" description="Disordered" evidence="1">
    <location>
        <begin position="341"/>
        <end position="388"/>
    </location>
</feature>
<dbReference type="KEGG" id="gtt:GUITHDRAFT_146270"/>
<dbReference type="EnsemblProtists" id="EKX35705">
    <property type="protein sequence ID" value="EKX35705"/>
    <property type="gene ID" value="GUITHDRAFT_146270"/>
</dbReference>
<evidence type="ECO:0000256" key="1">
    <source>
        <dbReference type="SAM" id="MobiDB-lite"/>
    </source>
</evidence>
<accession>L1IIR2</accession>
<dbReference type="HOGENOM" id="CLU_656304_0_0_1"/>
<organism evidence="2">
    <name type="scientific">Guillardia theta (strain CCMP2712)</name>
    <name type="common">Cryptophyte</name>
    <dbReference type="NCBI Taxonomy" id="905079"/>
    <lineage>
        <taxon>Eukaryota</taxon>
        <taxon>Cryptophyceae</taxon>
        <taxon>Pyrenomonadales</taxon>
        <taxon>Geminigeraceae</taxon>
        <taxon>Guillardia</taxon>
    </lineage>
</organism>
<protein>
    <submittedName>
        <fullName evidence="2 3">Uncharacterized protein</fullName>
    </submittedName>
</protein>
<evidence type="ECO:0000313" key="2">
    <source>
        <dbReference type="EMBL" id="EKX35705.1"/>
    </source>
</evidence>
<name>L1IIR2_GUITC</name>
<reference evidence="4" key="2">
    <citation type="submission" date="2012-11" db="EMBL/GenBank/DDBJ databases">
        <authorList>
            <person name="Kuo A."/>
            <person name="Curtis B.A."/>
            <person name="Tanifuji G."/>
            <person name="Burki F."/>
            <person name="Gruber A."/>
            <person name="Irimia M."/>
            <person name="Maruyama S."/>
            <person name="Arias M.C."/>
            <person name="Ball S.G."/>
            <person name="Gile G.H."/>
            <person name="Hirakawa Y."/>
            <person name="Hopkins J.F."/>
            <person name="Rensing S.A."/>
            <person name="Schmutz J."/>
            <person name="Symeonidi A."/>
            <person name="Elias M."/>
            <person name="Eveleigh R.J."/>
            <person name="Herman E.K."/>
            <person name="Klute M.J."/>
            <person name="Nakayama T."/>
            <person name="Obornik M."/>
            <person name="Reyes-Prieto A."/>
            <person name="Armbrust E.V."/>
            <person name="Aves S.J."/>
            <person name="Beiko R.G."/>
            <person name="Coutinho P."/>
            <person name="Dacks J.B."/>
            <person name="Durnford D.G."/>
            <person name="Fast N.M."/>
            <person name="Green B.R."/>
            <person name="Grisdale C."/>
            <person name="Hempe F."/>
            <person name="Henrissat B."/>
            <person name="Hoppner M.P."/>
            <person name="Ishida K.-I."/>
            <person name="Kim E."/>
            <person name="Koreny L."/>
            <person name="Kroth P.G."/>
            <person name="Liu Y."/>
            <person name="Malik S.-B."/>
            <person name="Maier U.G."/>
            <person name="McRose D."/>
            <person name="Mock T."/>
            <person name="Neilson J.A."/>
            <person name="Onodera N.T."/>
            <person name="Poole A.M."/>
            <person name="Pritham E.J."/>
            <person name="Richards T.A."/>
            <person name="Rocap G."/>
            <person name="Roy S.W."/>
            <person name="Sarai C."/>
            <person name="Schaack S."/>
            <person name="Shirato S."/>
            <person name="Slamovits C.H."/>
            <person name="Spencer D.F."/>
            <person name="Suzuki S."/>
            <person name="Worden A.Z."/>
            <person name="Zauner S."/>
            <person name="Barry K."/>
            <person name="Bell C."/>
            <person name="Bharti A.K."/>
            <person name="Crow J.A."/>
            <person name="Grimwood J."/>
            <person name="Kramer R."/>
            <person name="Lindquist E."/>
            <person name="Lucas S."/>
            <person name="Salamov A."/>
            <person name="McFadden G.I."/>
            <person name="Lane C.E."/>
            <person name="Keeling P.J."/>
            <person name="Gray M.W."/>
            <person name="Grigoriev I.V."/>
            <person name="Archibald J.M."/>
        </authorList>
    </citation>
    <scope>NUCLEOTIDE SEQUENCE</scope>
    <source>
        <strain evidence="4">CCMP2712</strain>
    </source>
</reference>
<gene>
    <name evidence="2" type="ORF">GUITHDRAFT_146270</name>
</gene>
<dbReference type="RefSeq" id="XP_005822685.1">
    <property type="nucleotide sequence ID" value="XM_005822628.1"/>
</dbReference>
<dbReference type="PaxDb" id="55529-EKX35705"/>
<dbReference type="Proteomes" id="UP000011087">
    <property type="component" value="Unassembled WGS sequence"/>
</dbReference>
<dbReference type="AlphaFoldDB" id="L1IIR2"/>
<reference evidence="2 4" key="1">
    <citation type="journal article" date="2012" name="Nature">
        <title>Algal genomes reveal evolutionary mosaicism and the fate of nucleomorphs.</title>
        <authorList>
            <consortium name="DOE Joint Genome Institute"/>
            <person name="Curtis B.A."/>
            <person name="Tanifuji G."/>
            <person name="Burki F."/>
            <person name="Gruber A."/>
            <person name="Irimia M."/>
            <person name="Maruyama S."/>
            <person name="Arias M.C."/>
            <person name="Ball S.G."/>
            <person name="Gile G.H."/>
            <person name="Hirakawa Y."/>
            <person name="Hopkins J.F."/>
            <person name="Kuo A."/>
            <person name="Rensing S.A."/>
            <person name="Schmutz J."/>
            <person name="Symeonidi A."/>
            <person name="Elias M."/>
            <person name="Eveleigh R.J."/>
            <person name="Herman E.K."/>
            <person name="Klute M.J."/>
            <person name="Nakayama T."/>
            <person name="Obornik M."/>
            <person name="Reyes-Prieto A."/>
            <person name="Armbrust E.V."/>
            <person name="Aves S.J."/>
            <person name="Beiko R.G."/>
            <person name="Coutinho P."/>
            <person name="Dacks J.B."/>
            <person name="Durnford D.G."/>
            <person name="Fast N.M."/>
            <person name="Green B.R."/>
            <person name="Grisdale C.J."/>
            <person name="Hempel F."/>
            <person name="Henrissat B."/>
            <person name="Hoppner M.P."/>
            <person name="Ishida K."/>
            <person name="Kim E."/>
            <person name="Koreny L."/>
            <person name="Kroth P.G."/>
            <person name="Liu Y."/>
            <person name="Malik S.B."/>
            <person name="Maier U.G."/>
            <person name="McRose D."/>
            <person name="Mock T."/>
            <person name="Neilson J.A."/>
            <person name="Onodera N.T."/>
            <person name="Poole A.M."/>
            <person name="Pritham E.J."/>
            <person name="Richards T.A."/>
            <person name="Rocap G."/>
            <person name="Roy S.W."/>
            <person name="Sarai C."/>
            <person name="Schaack S."/>
            <person name="Shirato S."/>
            <person name="Slamovits C.H."/>
            <person name="Spencer D.F."/>
            <person name="Suzuki S."/>
            <person name="Worden A.Z."/>
            <person name="Zauner S."/>
            <person name="Barry K."/>
            <person name="Bell C."/>
            <person name="Bharti A.K."/>
            <person name="Crow J.A."/>
            <person name="Grimwood J."/>
            <person name="Kramer R."/>
            <person name="Lindquist E."/>
            <person name="Lucas S."/>
            <person name="Salamov A."/>
            <person name="McFadden G.I."/>
            <person name="Lane C.E."/>
            <person name="Keeling P.J."/>
            <person name="Gray M.W."/>
            <person name="Grigoriev I.V."/>
            <person name="Archibald J.M."/>
        </authorList>
    </citation>
    <scope>NUCLEOTIDE SEQUENCE</scope>
    <source>
        <strain evidence="2 4">CCMP2712</strain>
    </source>
</reference>
<keyword evidence="4" id="KW-1185">Reference proteome</keyword>